<evidence type="ECO:0000313" key="3">
    <source>
        <dbReference type="Proteomes" id="UP000182983"/>
    </source>
</evidence>
<accession>A0A1H6I0Q2</accession>
<sequence>MTATATPSAPLITSVNCQTGGTLPVFALTWQPQQNFQGPFTILVFDSTDAPVTGTNSNLGPNGGTWTATGAMDATTQSYYVRVAVAANTGVVSDKVALLFAPATAIKTEYDGITLSVGWTAPVSQMPAGTYQILLMTPAGAQAVVTSGSGFDQMVVAANLRRSTGEWSVYVTPQLGMSGGPDSDAATVYTLLPVVTALTVLGVQTTSGSATAVHLGLDITLPSADAEETSFVAVLKADGRTVQTSAPITGTWVDGTASRFCSTSVSFTYPFNLAAGFEVAAAQSTATAGIATGPVGIASALVLQAPQDVSATVTAQGNDRVVTARIAPFGGVGLNGSRIAVNGPNTSHTTGALTSGFQPTLTLTAPTIGGAYSLFGAQAQGSSIGPWSGGLTYPGDGTPSGTGLPLITSLPALTSIAIDDGIATLHWGAIADAGLVGYLVQASIGKTVIAENVFTGTSGTLAVSGDGITFSIAGLGSNVTGPASPAVTAITAPPSQPGGVWSSTATQCSLHWQAPTGNGATPDGYKIEIFDGITSVHQATATTCSYLVPAGVLNGAGSYHFCVAATAATTPARTGPWSPSAPIVVAAPAALAVSYDGATLTARWAAVPNATGYRVALLLNQTESGTPSFTTSPDISIPLAFDSTKSYRLAVQACGPGSTGPAATEDVFAAGLYPHFATNTAPALIPAKSPAMSPFTISIGLPQIFTATPATLPATAPFALAAGTAPYTYVLTIDGASAASLPWAFTAEPIREDLRTAYTTFLGQLETAGATPFGLQTVQAAIARAMPQTFAESLLYTYSYTGSSGYADLRPGMVLRVEYQSYQTMTGDLADPDLLSGFITSAVAHYPIGLAATDTANFTALDTFIGQLTGLGGTEVDEPDVTDRKQAGAGGLIDSGYTHMHRPFLRLVYPPGFPCTDQPGTPYPEFNALLIAASKLSDLETATASIRASGAPGNTVGALYFRGRTTMVPLIRVWVDGVERTVPLGTTIGQILAERGMEPSAVDLPLTGLRVRRGIGPALVGSPSVYDFTTANEVRLDWAPAGKAALTTLPLLGGDRIDFV</sequence>
<dbReference type="InterPro" id="IPR013783">
    <property type="entry name" value="Ig-like_fold"/>
</dbReference>
<proteinExistence type="predicted"/>
<gene>
    <name evidence="2" type="ORF">SAMN04244559_02112</name>
</gene>
<dbReference type="EMBL" id="FNWO01000008">
    <property type="protein sequence ID" value="SEH40112.1"/>
    <property type="molecule type" value="Genomic_DNA"/>
</dbReference>
<keyword evidence="3" id="KW-1185">Reference proteome</keyword>
<evidence type="ECO:0000259" key="1">
    <source>
        <dbReference type="PROSITE" id="PS50853"/>
    </source>
</evidence>
<dbReference type="PROSITE" id="PS50853">
    <property type="entry name" value="FN3"/>
    <property type="match status" value="1"/>
</dbReference>
<evidence type="ECO:0000313" key="2">
    <source>
        <dbReference type="EMBL" id="SEH40112.1"/>
    </source>
</evidence>
<dbReference type="Gene3D" id="2.60.40.10">
    <property type="entry name" value="Immunoglobulins"/>
    <property type="match status" value="1"/>
</dbReference>
<dbReference type="SUPFAM" id="SSF49265">
    <property type="entry name" value="Fibronectin type III"/>
    <property type="match status" value="1"/>
</dbReference>
<protein>
    <submittedName>
        <fullName evidence="2">Flavoprotein</fullName>
    </submittedName>
</protein>
<dbReference type="CDD" id="cd00063">
    <property type="entry name" value="FN3"/>
    <property type="match status" value="1"/>
</dbReference>
<dbReference type="RefSeq" id="WP_074768334.1">
    <property type="nucleotide sequence ID" value="NZ_FNWO01000008.1"/>
</dbReference>
<reference evidence="3" key="1">
    <citation type="submission" date="2016-10" db="EMBL/GenBank/DDBJ databases">
        <authorList>
            <person name="Varghese N."/>
            <person name="Submissions S."/>
        </authorList>
    </citation>
    <scope>NUCLEOTIDE SEQUENCE [LARGE SCALE GENOMIC DNA]</scope>
    <source>
        <strain evidence="3">DSM 13234</strain>
    </source>
</reference>
<dbReference type="OrthoDB" id="9773233at2"/>
<organism evidence="2 3">
    <name type="scientific">Magnetospirillum fulvum</name>
    <name type="common">Rhodospirillum fulvum</name>
    <dbReference type="NCBI Taxonomy" id="1082"/>
    <lineage>
        <taxon>Bacteria</taxon>
        <taxon>Pseudomonadati</taxon>
        <taxon>Pseudomonadota</taxon>
        <taxon>Alphaproteobacteria</taxon>
        <taxon>Rhodospirillales</taxon>
        <taxon>Rhodospirillaceae</taxon>
        <taxon>Magnetospirillum</taxon>
    </lineage>
</organism>
<dbReference type="InterPro" id="IPR036116">
    <property type="entry name" value="FN3_sf"/>
</dbReference>
<name>A0A1H6I0Q2_MAGFU</name>
<feature type="domain" description="Fibronectin type-III" evidence="1">
    <location>
        <begin position="493"/>
        <end position="589"/>
    </location>
</feature>
<dbReference type="Proteomes" id="UP000182983">
    <property type="component" value="Unassembled WGS sequence"/>
</dbReference>
<dbReference type="AlphaFoldDB" id="A0A1H6I0Q2"/>
<dbReference type="InterPro" id="IPR003961">
    <property type="entry name" value="FN3_dom"/>
</dbReference>